<name>A0ABR1R9G9_9PEZI</name>
<evidence type="ECO:0000256" key="2">
    <source>
        <dbReference type="SAM" id="Phobius"/>
    </source>
</evidence>
<accession>A0ABR1R9G9</accession>
<keyword evidence="2" id="KW-0472">Membrane</keyword>
<keyword evidence="2" id="KW-0812">Transmembrane</keyword>
<dbReference type="Proteomes" id="UP001396898">
    <property type="component" value="Unassembled WGS sequence"/>
</dbReference>
<evidence type="ECO:0000313" key="3">
    <source>
        <dbReference type="EMBL" id="KAK8006049.1"/>
    </source>
</evidence>
<evidence type="ECO:0000313" key="4">
    <source>
        <dbReference type="Proteomes" id="UP001396898"/>
    </source>
</evidence>
<reference evidence="3 4" key="1">
    <citation type="submission" date="2023-01" db="EMBL/GenBank/DDBJ databases">
        <title>Analysis of 21 Apiospora genomes using comparative genomics revels a genus with tremendous synthesis potential of carbohydrate active enzymes and secondary metabolites.</title>
        <authorList>
            <person name="Sorensen T."/>
        </authorList>
    </citation>
    <scope>NUCLEOTIDE SEQUENCE [LARGE SCALE GENOMIC DNA]</scope>
    <source>
        <strain evidence="3 4">CBS 20057</strain>
    </source>
</reference>
<gene>
    <name evidence="3" type="ORF">PG991_012346</name>
</gene>
<sequence length="251" mass="28369">MEPISLSILGALGSIVSIFNGGFDLVKKFRKHRKERKKAKENKALQKSVHKSRARSRQAHDDMVRLLSQSFRYEDEISRSQFRLISNKVRVWIDLALVSSRDEISIIFPKAALLRSMSDEIQSSIGNDLAGLAQRMVQAAPIQQMRYHCPQRNEDHYSGTDNAPRVIGFIKCYGCGWESDPIDLDLNIDAAYSLSRHALRNSDASGEDGKFICRVCFAVKDYHGLADCLQWHGVHQVRRAYGSESAGAWTQ</sequence>
<keyword evidence="4" id="KW-1185">Reference proteome</keyword>
<comment type="caution">
    <text evidence="3">The sequence shown here is derived from an EMBL/GenBank/DDBJ whole genome shotgun (WGS) entry which is preliminary data.</text>
</comment>
<feature type="transmembrane region" description="Helical" evidence="2">
    <location>
        <begin position="6"/>
        <end position="26"/>
    </location>
</feature>
<feature type="region of interest" description="Disordered" evidence="1">
    <location>
        <begin position="35"/>
        <end position="59"/>
    </location>
</feature>
<proteinExistence type="predicted"/>
<organism evidence="3 4">
    <name type="scientific">Apiospora marii</name>
    <dbReference type="NCBI Taxonomy" id="335849"/>
    <lineage>
        <taxon>Eukaryota</taxon>
        <taxon>Fungi</taxon>
        <taxon>Dikarya</taxon>
        <taxon>Ascomycota</taxon>
        <taxon>Pezizomycotina</taxon>
        <taxon>Sordariomycetes</taxon>
        <taxon>Xylariomycetidae</taxon>
        <taxon>Amphisphaeriales</taxon>
        <taxon>Apiosporaceae</taxon>
        <taxon>Apiospora</taxon>
    </lineage>
</organism>
<keyword evidence="2" id="KW-1133">Transmembrane helix</keyword>
<feature type="compositionally biased region" description="Basic residues" evidence="1">
    <location>
        <begin position="48"/>
        <end position="57"/>
    </location>
</feature>
<protein>
    <submittedName>
        <fullName evidence="3">Uncharacterized protein</fullName>
    </submittedName>
</protein>
<evidence type="ECO:0000256" key="1">
    <source>
        <dbReference type="SAM" id="MobiDB-lite"/>
    </source>
</evidence>
<dbReference type="EMBL" id="JAQQWI010000017">
    <property type="protein sequence ID" value="KAK8006049.1"/>
    <property type="molecule type" value="Genomic_DNA"/>
</dbReference>